<sequence>MDDLDMGALDILGAGIVTTNEASKDPEEEARKAEAARHEAASDALSTAIKTEALSKGLATKFKLTHANKDDAGKRVNLLLVDQVTSTSVRLRWTRPKTRYRLDGVRIMMRESYGGQGFGSGAFTTVVEHTREPETRSRVVTSLKSDTEYEFQLAAVHDRAQKKGGAKPMIVDGTRVTSNPIRTTKATYCQAFFFEEPQEIDRLWSVFFGILTRGGEGGANALASGDDYVLAQKLTIAQSDPKPAAPSDDDPHPRPCCLTGRQCLVLNLPGGLDGGCCADIEVKESRRYRVEVFVYHDCSTDREELPHAVPHDSGCALVGFDYKDRYSESKRARMVRQWEKLEVEIIGAPGDRAKIAVQATRSATRIYQGAVLLDACRVFMLGRDEVGDCCSELEKAAGEPRLNETGVLRVTVLEVINLPRFAGEAPPQLPEKAYPLAEKDAATILDDDGLDDDEPKVARRATVTKKASGKERPSKPRLVIKWGAKVVGESEPFDPIEEEKHALSPVGGVTPQAIAVDAARPTWRECDKTRHVLKVKASAKLGGIGVTDTIAGQVAKSMMRDSVLEIEVQDTAVRGVAARARRRKFELGSVGDAQKARKGAAGKRRTTMRSLVKRPGTPSKGAGDKSDDEQKAEDDAAAREAERERLVEERRTRAAEEKAQRARRQDALLARRQTAVFGLAPARARPTSPGSEQREAPGKLPPRPGTPGTDSEDEHLREQIVDTSKTETQHVDALASNAGLAIAGQQGLLAASRGEQRRGGGRMTMFGRKKPDEDDGGGAPIGRLRLTTRELMCAPPYRAWYRLEDETGLTHMCVALLVRFWDPVPRVPVFSFMARDVAKKEKEAEKERALLSSKTKQFQEEKRKQREIAKSIGALSRKLATECLNPKQRNTYLGKLLFMLGCSAGARVAKAGSSKSKKEVNDGETKKNLQGAIATMTIDRMDPTEAQQRIPVPELLKRKAEMVRQGVLEECVANLCNPRTQESAAALIAAVVTFPRVLIVNSSDIHRCSAALQGLVRGLGVLDFIEEACDVYCAEIQGAGASAKDDDNAISDASRAVAPMSVAEKACAAAFEGGRCAPARAPPAATAGALLAVVFGGARTMLVTEMSQRPCLFPVLARAVQENVPCAKKCLENLNFAIQFPPKLVHQYRRFRVLVPYLHDEYWRCPSLEMEMDANEEEMQNACRGARKRARAAERHRLATGAFPRRVRVPVRDTPLKVADASSDFSTKVTAAGSHAFFLEDAARPDLEFVAVAYGEMREGALEDLSAEMDAAVGSPRPGTGAKRSKSPGTPKRGKSPERPNSRHRHTPKRPLTPEERQAKAAERARLLEGGTPADDDEKQEEDVQKKFAAFFHRDSESDANESSDDGGSDSELSMEGAEQKKRAKTPKAPEVEGAGSAGLAAIGLGKAWRRKSMVKSQADADARAKAVGDVAANPLQLEFVEKEEEPRRGSVKGALSALAGGSKWKNMIKPKKADLPVPEPGDGDAPLNPQVGRRRSFGMAASARSLGAMKKLRAKIKGDGGDDDEPPPSSEEDG</sequence>
<keyword evidence="4" id="KW-1185">Reference proteome</keyword>
<accession>A0ABR1GCD6</accession>
<feature type="compositionally biased region" description="Acidic residues" evidence="1">
    <location>
        <begin position="1358"/>
        <end position="1369"/>
    </location>
</feature>
<feature type="region of interest" description="Disordered" evidence="1">
    <location>
        <begin position="1270"/>
        <end position="1400"/>
    </location>
</feature>
<dbReference type="InterPro" id="IPR013783">
    <property type="entry name" value="Ig-like_fold"/>
</dbReference>
<evidence type="ECO:0000259" key="2">
    <source>
        <dbReference type="PROSITE" id="PS50853"/>
    </source>
</evidence>
<dbReference type="SUPFAM" id="SSF49265">
    <property type="entry name" value="Fibronectin type III"/>
    <property type="match status" value="1"/>
</dbReference>
<feature type="compositionally biased region" description="Basic and acidic residues" evidence="1">
    <location>
        <begin position="1342"/>
        <end position="1357"/>
    </location>
</feature>
<dbReference type="InterPro" id="IPR003961">
    <property type="entry name" value="FN3_dom"/>
</dbReference>
<dbReference type="InterPro" id="IPR036116">
    <property type="entry name" value="FN3_sf"/>
</dbReference>
<feature type="compositionally biased region" description="Acidic residues" evidence="1">
    <location>
        <begin position="1522"/>
        <end position="1535"/>
    </location>
</feature>
<dbReference type="PROSITE" id="PS50853">
    <property type="entry name" value="FN3"/>
    <property type="match status" value="1"/>
</dbReference>
<proteinExistence type="predicted"/>
<gene>
    <name evidence="3" type="ORF">SO694_000011057</name>
</gene>
<feature type="domain" description="Fibronectin type-III" evidence="2">
    <location>
        <begin position="74"/>
        <end position="180"/>
    </location>
</feature>
<reference evidence="3 4" key="1">
    <citation type="submission" date="2024-03" db="EMBL/GenBank/DDBJ databases">
        <title>Aureococcus anophagefferens CCMP1851 and Kratosvirus quantuckense: Draft genome of a second virus-susceptible host strain in the model system.</title>
        <authorList>
            <person name="Chase E."/>
            <person name="Truchon A.R."/>
            <person name="Schepens W."/>
            <person name="Wilhelm S.W."/>
        </authorList>
    </citation>
    <scope>NUCLEOTIDE SEQUENCE [LARGE SCALE GENOMIC DNA]</scope>
    <source>
        <strain evidence="3 4">CCMP1851</strain>
    </source>
</reference>
<feature type="compositionally biased region" description="Basic and acidic residues" evidence="1">
    <location>
        <begin position="22"/>
        <end position="39"/>
    </location>
</feature>
<feature type="region of interest" description="Disordered" evidence="1">
    <location>
        <begin position="677"/>
        <end position="717"/>
    </location>
</feature>
<feature type="compositionally biased region" description="Basic and acidic residues" evidence="1">
    <location>
        <begin position="1312"/>
        <end position="1327"/>
    </location>
</feature>
<organism evidence="3 4">
    <name type="scientific">Aureococcus anophagefferens</name>
    <name type="common">Harmful bloom alga</name>
    <dbReference type="NCBI Taxonomy" id="44056"/>
    <lineage>
        <taxon>Eukaryota</taxon>
        <taxon>Sar</taxon>
        <taxon>Stramenopiles</taxon>
        <taxon>Ochrophyta</taxon>
        <taxon>Pelagophyceae</taxon>
        <taxon>Pelagomonadales</taxon>
        <taxon>Pelagomonadaceae</taxon>
        <taxon>Aureococcus</taxon>
    </lineage>
</organism>
<comment type="caution">
    <text evidence="3">The sequence shown here is derived from an EMBL/GenBank/DDBJ whole genome shotgun (WGS) entry which is preliminary data.</text>
</comment>
<evidence type="ECO:0000313" key="4">
    <source>
        <dbReference type="Proteomes" id="UP001363151"/>
    </source>
</evidence>
<dbReference type="EMBL" id="JBBJCI010000035">
    <property type="protein sequence ID" value="KAK7253492.1"/>
    <property type="molecule type" value="Genomic_DNA"/>
</dbReference>
<name>A0ABR1GCD6_AURAN</name>
<feature type="region of interest" description="Disordered" evidence="1">
    <location>
        <begin position="751"/>
        <end position="782"/>
    </location>
</feature>
<evidence type="ECO:0000313" key="3">
    <source>
        <dbReference type="EMBL" id="KAK7253492.1"/>
    </source>
</evidence>
<feature type="region of interest" description="Disordered" evidence="1">
    <location>
        <begin position="1468"/>
        <end position="1535"/>
    </location>
</feature>
<dbReference type="Pfam" id="PF00041">
    <property type="entry name" value="fn3"/>
    <property type="match status" value="1"/>
</dbReference>
<feature type="compositionally biased region" description="Basic and acidic residues" evidence="1">
    <location>
        <begin position="622"/>
        <end position="665"/>
    </location>
</feature>
<feature type="region of interest" description="Disordered" evidence="1">
    <location>
        <begin position="19"/>
        <end position="39"/>
    </location>
</feature>
<feature type="region of interest" description="Disordered" evidence="1">
    <location>
        <begin position="589"/>
        <end position="665"/>
    </location>
</feature>
<dbReference type="CDD" id="cd00063">
    <property type="entry name" value="FN3"/>
    <property type="match status" value="1"/>
</dbReference>
<dbReference type="SMART" id="SM00060">
    <property type="entry name" value="FN3"/>
    <property type="match status" value="1"/>
</dbReference>
<evidence type="ECO:0000256" key="1">
    <source>
        <dbReference type="SAM" id="MobiDB-lite"/>
    </source>
</evidence>
<protein>
    <recommendedName>
        <fullName evidence="2">Fibronectin type-III domain-containing protein</fullName>
    </recommendedName>
</protein>
<dbReference type="Proteomes" id="UP001363151">
    <property type="component" value="Unassembled WGS sequence"/>
</dbReference>
<dbReference type="Gene3D" id="2.60.40.10">
    <property type="entry name" value="Immunoglobulins"/>
    <property type="match status" value="1"/>
</dbReference>
<feature type="compositionally biased region" description="Basic residues" evidence="1">
    <location>
        <begin position="596"/>
        <end position="607"/>
    </location>
</feature>